<proteinExistence type="predicted"/>
<name>A0A392TAF7_9FABA</name>
<dbReference type="Proteomes" id="UP000265520">
    <property type="component" value="Unassembled WGS sequence"/>
</dbReference>
<dbReference type="AlphaFoldDB" id="A0A392TAF7"/>
<protein>
    <submittedName>
        <fullName evidence="1">Uncharacterized protein</fullName>
    </submittedName>
</protein>
<sequence length="27" mass="3170">MYFHFSDEKLHIIRDDGFGAEPMDAAR</sequence>
<organism evidence="1 2">
    <name type="scientific">Trifolium medium</name>
    <dbReference type="NCBI Taxonomy" id="97028"/>
    <lineage>
        <taxon>Eukaryota</taxon>
        <taxon>Viridiplantae</taxon>
        <taxon>Streptophyta</taxon>
        <taxon>Embryophyta</taxon>
        <taxon>Tracheophyta</taxon>
        <taxon>Spermatophyta</taxon>
        <taxon>Magnoliopsida</taxon>
        <taxon>eudicotyledons</taxon>
        <taxon>Gunneridae</taxon>
        <taxon>Pentapetalae</taxon>
        <taxon>rosids</taxon>
        <taxon>fabids</taxon>
        <taxon>Fabales</taxon>
        <taxon>Fabaceae</taxon>
        <taxon>Papilionoideae</taxon>
        <taxon>50 kb inversion clade</taxon>
        <taxon>NPAAA clade</taxon>
        <taxon>Hologalegina</taxon>
        <taxon>IRL clade</taxon>
        <taxon>Trifolieae</taxon>
        <taxon>Trifolium</taxon>
    </lineage>
</organism>
<accession>A0A392TAF7</accession>
<feature type="non-terminal residue" evidence="1">
    <location>
        <position position="27"/>
    </location>
</feature>
<keyword evidence="2" id="KW-1185">Reference proteome</keyword>
<dbReference type="EMBL" id="LXQA010540281">
    <property type="protein sequence ID" value="MCI58101.1"/>
    <property type="molecule type" value="Genomic_DNA"/>
</dbReference>
<comment type="caution">
    <text evidence="1">The sequence shown here is derived from an EMBL/GenBank/DDBJ whole genome shotgun (WGS) entry which is preliminary data.</text>
</comment>
<reference evidence="1 2" key="1">
    <citation type="journal article" date="2018" name="Front. Plant Sci.">
        <title>Red Clover (Trifolium pratense) and Zigzag Clover (T. medium) - A Picture of Genomic Similarities and Differences.</title>
        <authorList>
            <person name="Dluhosova J."/>
            <person name="Istvanek J."/>
            <person name="Nedelnik J."/>
            <person name="Repkova J."/>
        </authorList>
    </citation>
    <scope>NUCLEOTIDE SEQUENCE [LARGE SCALE GENOMIC DNA]</scope>
    <source>
        <strain evidence="2">cv. 10/8</strain>
        <tissue evidence="1">Leaf</tissue>
    </source>
</reference>
<evidence type="ECO:0000313" key="2">
    <source>
        <dbReference type="Proteomes" id="UP000265520"/>
    </source>
</evidence>
<evidence type="ECO:0000313" key="1">
    <source>
        <dbReference type="EMBL" id="MCI58101.1"/>
    </source>
</evidence>